<evidence type="ECO:0000256" key="7">
    <source>
        <dbReference type="SAM" id="SignalP"/>
    </source>
</evidence>
<reference evidence="9 10" key="1">
    <citation type="submission" date="2015-06" db="EMBL/GenBank/DDBJ databases">
        <title>Cloning and characterization of the uncialamcin biosynthetic gene cluster.</title>
        <authorList>
            <person name="Yan X."/>
            <person name="Huang T."/>
            <person name="Ge H."/>
            <person name="Shen B."/>
        </authorList>
    </citation>
    <scope>NUCLEOTIDE SEQUENCE [LARGE SCALE GENOMIC DNA]</scope>
    <source>
        <strain evidence="9 10">DCA2648</strain>
    </source>
</reference>
<feature type="active site" description="Proton donor/acceptor" evidence="6">
    <location>
        <position position="139"/>
    </location>
</feature>
<dbReference type="UniPathway" id="UPA00219"/>
<feature type="domain" description="L,D-TPase catalytic" evidence="8">
    <location>
        <begin position="52"/>
        <end position="199"/>
    </location>
</feature>
<evidence type="ECO:0000313" key="9">
    <source>
        <dbReference type="EMBL" id="OKH92259.1"/>
    </source>
</evidence>
<proteinExistence type="predicted"/>
<evidence type="ECO:0000256" key="1">
    <source>
        <dbReference type="ARBA" id="ARBA00004752"/>
    </source>
</evidence>
<comment type="caution">
    <text evidence="9">The sequence shown here is derived from an EMBL/GenBank/DDBJ whole genome shotgun (WGS) entry which is preliminary data.</text>
</comment>
<dbReference type="GO" id="GO:0016740">
    <property type="term" value="F:transferase activity"/>
    <property type="evidence" value="ECO:0007669"/>
    <property type="project" value="UniProtKB-KW"/>
</dbReference>
<keyword evidence="7" id="KW-0732">Signal</keyword>
<keyword evidence="4 6" id="KW-0573">Peptidoglycan synthesis</keyword>
<gene>
    <name evidence="9" type="ORF">AB852_25380</name>
</gene>
<dbReference type="GO" id="GO:0008360">
    <property type="term" value="P:regulation of cell shape"/>
    <property type="evidence" value="ECO:0007669"/>
    <property type="project" value="UniProtKB-UniRule"/>
</dbReference>
<dbReference type="InterPro" id="IPR038063">
    <property type="entry name" value="Transpep_catalytic_dom"/>
</dbReference>
<dbReference type="EMBL" id="LFBV01000007">
    <property type="protein sequence ID" value="OKH92259.1"/>
    <property type="molecule type" value="Genomic_DNA"/>
</dbReference>
<sequence>MTIKSSTKRNTVAAVAALGVAFSVTAAGQAGAQPAAAPAEQQSAAAPSYYLKFDKGTVTNSRLSLMRSVSGPDRVIKSYKAGSGTSTNTCAVGKGRLPNGKYRIEFRRTDFDGLINGYVIKVTDKRCHNGTKRTELFIHSEMKPNGGQGRIESEKWTDTNPNDYYSNGCIKLNPKNIKALFAKADSLGWSRVKGLVVTS</sequence>
<dbReference type="AlphaFoldDB" id="A0A1Q4V3D9"/>
<comment type="pathway">
    <text evidence="1 6">Cell wall biogenesis; peptidoglycan biosynthesis.</text>
</comment>
<dbReference type="STRING" id="1048205.AB852_25380"/>
<dbReference type="PROSITE" id="PS52029">
    <property type="entry name" value="LD_TPASE"/>
    <property type="match status" value="1"/>
</dbReference>
<dbReference type="SUPFAM" id="SSF141523">
    <property type="entry name" value="L,D-transpeptidase catalytic domain-like"/>
    <property type="match status" value="1"/>
</dbReference>
<dbReference type="Pfam" id="PF03734">
    <property type="entry name" value="YkuD"/>
    <property type="match status" value="1"/>
</dbReference>
<dbReference type="InterPro" id="IPR005490">
    <property type="entry name" value="LD_TPept_cat_dom"/>
</dbReference>
<evidence type="ECO:0000259" key="8">
    <source>
        <dbReference type="PROSITE" id="PS52029"/>
    </source>
</evidence>
<dbReference type="Proteomes" id="UP000186455">
    <property type="component" value="Unassembled WGS sequence"/>
</dbReference>
<evidence type="ECO:0000256" key="5">
    <source>
        <dbReference type="ARBA" id="ARBA00023316"/>
    </source>
</evidence>
<protein>
    <recommendedName>
        <fullName evidence="8">L,D-TPase catalytic domain-containing protein</fullName>
    </recommendedName>
</protein>
<accession>A0A1Q4V3D9</accession>
<keyword evidence="5 6" id="KW-0961">Cell wall biogenesis/degradation</keyword>
<evidence type="ECO:0000256" key="2">
    <source>
        <dbReference type="ARBA" id="ARBA00022679"/>
    </source>
</evidence>
<dbReference type="GO" id="GO:0071555">
    <property type="term" value="P:cell wall organization"/>
    <property type="evidence" value="ECO:0007669"/>
    <property type="project" value="UniProtKB-UniRule"/>
</dbReference>
<dbReference type="Gene3D" id="2.40.440.10">
    <property type="entry name" value="L,D-transpeptidase catalytic domain-like"/>
    <property type="match status" value="1"/>
</dbReference>
<keyword evidence="3 6" id="KW-0133">Cell shape</keyword>
<evidence type="ECO:0000256" key="6">
    <source>
        <dbReference type="PROSITE-ProRule" id="PRU01373"/>
    </source>
</evidence>
<organism evidence="9 10">
    <name type="scientific">Streptomyces uncialis</name>
    <dbReference type="NCBI Taxonomy" id="1048205"/>
    <lineage>
        <taxon>Bacteria</taxon>
        <taxon>Bacillati</taxon>
        <taxon>Actinomycetota</taxon>
        <taxon>Actinomycetes</taxon>
        <taxon>Kitasatosporales</taxon>
        <taxon>Streptomycetaceae</taxon>
        <taxon>Streptomyces</taxon>
    </lineage>
</organism>
<feature type="active site" description="Nucleophile" evidence="6">
    <location>
        <position position="169"/>
    </location>
</feature>
<keyword evidence="2" id="KW-0808">Transferase</keyword>
<name>A0A1Q4V3D9_9ACTN</name>
<evidence type="ECO:0000256" key="4">
    <source>
        <dbReference type="ARBA" id="ARBA00022984"/>
    </source>
</evidence>
<feature type="signal peptide" evidence="7">
    <location>
        <begin position="1"/>
        <end position="26"/>
    </location>
</feature>
<evidence type="ECO:0000313" key="10">
    <source>
        <dbReference type="Proteomes" id="UP000186455"/>
    </source>
</evidence>
<keyword evidence="10" id="KW-1185">Reference proteome</keyword>
<dbReference type="RefSeq" id="WP_073792584.1">
    <property type="nucleotide sequence ID" value="NZ_LFBV01000007.1"/>
</dbReference>
<feature type="chain" id="PRO_5039097726" description="L,D-TPase catalytic domain-containing protein" evidence="7">
    <location>
        <begin position="27"/>
        <end position="199"/>
    </location>
</feature>
<evidence type="ECO:0000256" key="3">
    <source>
        <dbReference type="ARBA" id="ARBA00022960"/>
    </source>
</evidence>
<dbReference type="GO" id="GO:0009252">
    <property type="term" value="P:peptidoglycan biosynthetic process"/>
    <property type="evidence" value="ECO:0007669"/>
    <property type="project" value="UniProtKB-UniPathway"/>
</dbReference>